<dbReference type="AlphaFoldDB" id="A0A3L9Y3M0"/>
<dbReference type="SUPFAM" id="SSF52172">
    <property type="entry name" value="CheY-like"/>
    <property type="match status" value="1"/>
</dbReference>
<gene>
    <name evidence="4" type="ORF">D9R08_05060</name>
</gene>
<evidence type="ECO:0000313" key="4">
    <source>
        <dbReference type="EMBL" id="RMA43012.1"/>
    </source>
</evidence>
<evidence type="ECO:0000259" key="3">
    <source>
        <dbReference type="PROSITE" id="PS50110"/>
    </source>
</evidence>
<reference evidence="4 5" key="1">
    <citation type="submission" date="2018-10" db="EMBL/GenBank/DDBJ databases">
        <authorList>
            <person name="Jung H.S."/>
            <person name="Jeon C.O."/>
        </authorList>
    </citation>
    <scope>NUCLEOTIDE SEQUENCE [LARGE SCALE GENOMIC DNA]</scope>
    <source>
        <strain evidence="4 5">MA-7-27</strain>
    </source>
</reference>
<dbReference type="GO" id="GO:0000160">
    <property type="term" value="P:phosphorelay signal transduction system"/>
    <property type="evidence" value="ECO:0007669"/>
    <property type="project" value="InterPro"/>
</dbReference>
<dbReference type="SMART" id="SM00448">
    <property type="entry name" value="REC"/>
    <property type="match status" value="1"/>
</dbReference>
<sequence>MDDFVADLDFRPKPTAARPLLGLTVLVVEDSRFASEALRLLCLRSGARIRRADCLTSARRHLAVYRPSVAIIDLGLPDGSGLDLIAEIHSGQPRVPVILGTSGADPDASETDVMAAGADGFLPKPMETLAFFQAAILRHLPEDLQPKGPRPTSDDRVEPDTLAFREDLTHAMKLLELDSPPMAYLRPFLLGVARTAHDAGLEDIIARASGPLAHGDRVSLRALLSDRIRHVAAV</sequence>
<feature type="domain" description="Response regulatory" evidence="3">
    <location>
        <begin position="24"/>
        <end position="139"/>
    </location>
</feature>
<dbReference type="PROSITE" id="PS50110">
    <property type="entry name" value="RESPONSE_REGULATORY"/>
    <property type="match status" value="1"/>
</dbReference>
<keyword evidence="1 2" id="KW-0597">Phosphoprotein</keyword>
<proteinExistence type="predicted"/>
<dbReference type="OrthoDB" id="7831674at2"/>
<organism evidence="4 5">
    <name type="scientific">Rhodophyticola porphyridii</name>
    <dbReference type="NCBI Taxonomy" id="1852017"/>
    <lineage>
        <taxon>Bacteria</taxon>
        <taxon>Pseudomonadati</taxon>
        <taxon>Pseudomonadota</taxon>
        <taxon>Alphaproteobacteria</taxon>
        <taxon>Rhodobacterales</taxon>
        <taxon>Roseobacteraceae</taxon>
        <taxon>Rhodophyticola</taxon>
    </lineage>
</organism>
<dbReference type="RefSeq" id="WP_121896949.1">
    <property type="nucleotide sequence ID" value="NZ_RCNT01000002.1"/>
</dbReference>
<name>A0A3L9Y3M0_9RHOB</name>
<evidence type="ECO:0000256" key="2">
    <source>
        <dbReference type="PROSITE-ProRule" id="PRU00169"/>
    </source>
</evidence>
<dbReference type="EMBL" id="RCNT01000002">
    <property type="protein sequence ID" value="RMA43012.1"/>
    <property type="molecule type" value="Genomic_DNA"/>
</dbReference>
<comment type="caution">
    <text evidence="4">The sequence shown here is derived from an EMBL/GenBank/DDBJ whole genome shotgun (WGS) entry which is preliminary data.</text>
</comment>
<accession>A0A3L9Y3M0</accession>
<evidence type="ECO:0000313" key="5">
    <source>
        <dbReference type="Proteomes" id="UP000281343"/>
    </source>
</evidence>
<dbReference type="CDD" id="cd00156">
    <property type="entry name" value="REC"/>
    <property type="match status" value="1"/>
</dbReference>
<feature type="modified residue" description="4-aspartylphosphate" evidence="2">
    <location>
        <position position="73"/>
    </location>
</feature>
<dbReference type="InterPro" id="IPR011006">
    <property type="entry name" value="CheY-like_superfamily"/>
</dbReference>
<evidence type="ECO:0000256" key="1">
    <source>
        <dbReference type="ARBA" id="ARBA00022553"/>
    </source>
</evidence>
<protein>
    <submittedName>
        <fullName evidence="4">Response regulator</fullName>
    </submittedName>
</protein>
<keyword evidence="5" id="KW-1185">Reference proteome</keyword>
<dbReference type="Pfam" id="PF00072">
    <property type="entry name" value="Response_reg"/>
    <property type="match status" value="1"/>
</dbReference>
<dbReference type="InterPro" id="IPR050595">
    <property type="entry name" value="Bact_response_regulator"/>
</dbReference>
<dbReference type="PANTHER" id="PTHR44591:SF3">
    <property type="entry name" value="RESPONSE REGULATORY DOMAIN-CONTAINING PROTEIN"/>
    <property type="match status" value="1"/>
</dbReference>
<dbReference type="Proteomes" id="UP000281343">
    <property type="component" value="Unassembled WGS sequence"/>
</dbReference>
<dbReference type="Gene3D" id="3.40.50.2300">
    <property type="match status" value="1"/>
</dbReference>
<dbReference type="PANTHER" id="PTHR44591">
    <property type="entry name" value="STRESS RESPONSE REGULATOR PROTEIN 1"/>
    <property type="match status" value="1"/>
</dbReference>
<dbReference type="InterPro" id="IPR001789">
    <property type="entry name" value="Sig_transdc_resp-reg_receiver"/>
</dbReference>